<dbReference type="GO" id="GO:0008168">
    <property type="term" value="F:methyltransferase activity"/>
    <property type="evidence" value="ECO:0007669"/>
    <property type="project" value="UniProtKB-KW"/>
</dbReference>
<dbReference type="EMBL" id="MRCE01000001">
    <property type="protein sequence ID" value="OKH40971.1"/>
    <property type="molecule type" value="Genomic_DNA"/>
</dbReference>
<dbReference type="InterPro" id="IPR029063">
    <property type="entry name" value="SAM-dependent_MTases_sf"/>
</dbReference>
<dbReference type="STRING" id="454136.NIES2119_01305"/>
<dbReference type="AlphaFoldDB" id="A0A1U7IU37"/>
<comment type="caution">
    <text evidence="1">The sequence shown here is derived from an EMBL/GenBank/DDBJ whole genome shotgun (WGS) entry which is preliminary data.</text>
</comment>
<accession>A0A1U7IU37</accession>
<dbReference type="OrthoDB" id="420449at2"/>
<keyword evidence="1" id="KW-0808">Transferase</keyword>
<sequence>MLTTSQPLKEVFFCPEESNFYSHCLETLVLNNCFNSESIVELGSGDGSPVIKSLLRSEFDGMVHGFELNSLACQVANAKIKEYNLGDRYIIHNRCLFDSPKLDATYLVSNPPYLPALDNKLYQPLLHGGIEGICVTKKLLSLGYENVLVLVSSYSNPQGLINYALANDYFVSDFAISPLQFGYYSSEPKVKDRIQELRQEKRAFYSKNIYLLAGVLFTKGVASTGDVSTELIKLMTTL</sequence>
<gene>
    <name evidence="1" type="ORF">NIES2119_01305</name>
</gene>
<dbReference type="RefSeq" id="WP_073591645.1">
    <property type="nucleotide sequence ID" value="NZ_MRCE01000001.1"/>
</dbReference>
<dbReference type="Gene3D" id="3.40.50.150">
    <property type="entry name" value="Vaccinia Virus protein VP39"/>
    <property type="match status" value="1"/>
</dbReference>
<reference evidence="1 2" key="1">
    <citation type="submission" date="2016-11" db="EMBL/GenBank/DDBJ databases">
        <title>Draft Genome Sequences of Nine Cyanobacterial Strains from Diverse Habitats.</title>
        <authorList>
            <person name="Zhu T."/>
            <person name="Hou S."/>
            <person name="Lu X."/>
            <person name="Hess W.R."/>
        </authorList>
    </citation>
    <scope>NUCLEOTIDE SEQUENCE [LARGE SCALE GENOMIC DNA]</scope>
    <source>
        <strain evidence="1 2">IAM M-71</strain>
    </source>
</reference>
<protein>
    <submittedName>
        <fullName evidence="1">SAM-dependent methyltransferase</fullName>
    </submittedName>
</protein>
<evidence type="ECO:0000313" key="1">
    <source>
        <dbReference type="EMBL" id="OKH40971.1"/>
    </source>
</evidence>
<dbReference type="Proteomes" id="UP000185860">
    <property type="component" value="Unassembled WGS sequence"/>
</dbReference>
<name>A0A1U7IU37_9CYAN</name>
<dbReference type="GO" id="GO:0032259">
    <property type="term" value="P:methylation"/>
    <property type="evidence" value="ECO:0007669"/>
    <property type="project" value="UniProtKB-KW"/>
</dbReference>
<organism evidence="1 2">
    <name type="scientific">[Phormidium ambiguum] IAM M-71</name>
    <dbReference type="NCBI Taxonomy" id="454136"/>
    <lineage>
        <taxon>Bacteria</taxon>
        <taxon>Bacillati</taxon>
        <taxon>Cyanobacteriota</taxon>
        <taxon>Cyanophyceae</taxon>
        <taxon>Oscillatoriophycideae</taxon>
        <taxon>Aerosakkonematales</taxon>
        <taxon>Aerosakkonemataceae</taxon>
        <taxon>Floridanema</taxon>
    </lineage>
</organism>
<proteinExistence type="predicted"/>
<dbReference type="SUPFAM" id="SSF53335">
    <property type="entry name" value="S-adenosyl-L-methionine-dependent methyltransferases"/>
    <property type="match status" value="1"/>
</dbReference>
<evidence type="ECO:0000313" key="2">
    <source>
        <dbReference type="Proteomes" id="UP000185860"/>
    </source>
</evidence>
<keyword evidence="1" id="KW-0489">Methyltransferase</keyword>